<dbReference type="Proteomes" id="UP000248054">
    <property type="component" value="Unassembled WGS sequence"/>
</dbReference>
<protein>
    <submittedName>
        <fullName evidence="1">Uncharacterized protein</fullName>
    </submittedName>
</protein>
<evidence type="ECO:0000313" key="1">
    <source>
        <dbReference type="EMBL" id="PYE81738.1"/>
    </source>
</evidence>
<dbReference type="OrthoDB" id="1449138at2"/>
<comment type="caution">
    <text evidence="1">The sequence shown here is derived from an EMBL/GenBank/DDBJ whole genome shotgun (WGS) entry which is preliminary data.</text>
</comment>
<name>A0A2V4Y002_9FLAO</name>
<dbReference type="AlphaFoldDB" id="A0A2V4Y002"/>
<dbReference type="EMBL" id="QJTD01000002">
    <property type="protein sequence ID" value="PYE81738.1"/>
    <property type="molecule type" value="Genomic_DNA"/>
</dbReference>
<keyword evidence="2" id="KW-1185">Reference proteome</keyword>
<dbReference type="RefSeq" id="WP_110475119.1">
    <property type="nucleotide sequence ID" value="NZ_BMWQ01000002.1"/>
</dbReference>
<sequence length="113" mass="13077">MKKVNFISVAFQALALVLVMAVLFPSVVKLNHTFSHHTHIVCHNDDSGQTHFHQTDMDCEFYKFKLTTQFHFQNNLDLFIPSEDNYKISASQYEFVSKFQKLQTTLRGPPALI</sequence>
<gene>
    <name evidence="1" type="ORF">DFQ11_102312</name>
</gene>
<proteinExistence type="predicted"/>
<evidence type="ECO:0000313" key="2">
    <source>
        <dbReference type="Proteomes" id="UP000248054"/>
    </source>
</evidence>
<reference evidence="1 2" key="1">
    <citation type="submission" date="2018-06" db="EMBL/GenBank/DDBJ databases">
        <title>Genomic Encyclopedia of Type Strains, Phase III (KMG-III): the genomes of soil and plant-associated and newly described type strains.</title>
        <authorList>
            <person name="Whitman W."/>
        </authorList>
    </citation>
    <scope>NUCLEOTIDE SEQUENCE [LARGE SCALE GENOMIC DNA]</scope>
    <source>
        <strain evidence="1 2">CECT 7945</strain>
    </source>
</reference>
<accession>A0A2V4Y002</accession>
<organism evidence="1 2">
    <name type="scientific">Winogradskyella epiphytica</name>
    <dbReference type="NCBI Taxonomy" id="262005"/>
    <lineage>
        <taxon>Bacteria</taxon>
        <taxon>Pseudomonadati</taxon>
        <taxon>Bacteroidota</taxon>
        <taxon>Flavobacteriia</taxon>
        <taxon>Flavobacteriales</taxon>
        <taxon>Flavobacteriaceae</taxon>
        <taxon>Winogradskyella</taxon>
    </lineage>
</organism>